<dbReference type="GO" id="GO:0005829">
    <property type="term" value="C:cytosol"/>
    <property type="evidence" value="ECO:0007669"/>
    <property type="project" value="TreeGrafter"/>
</dbReference>
<dbReference type="Gene3D" id="3.40.190.290">
    <property type="match status" value="1"/>
</dbReference>
<evidence type="ECO:0000256" key="1">
    <source>
        <dbReference type="ARBA" id="ARBA00009437"/>
    </source>
</evidence>
<evidence type="ECO:0000256" key="2">
    <source>
        <dbReference type="ARBA" id="ARBA00023015"/>
    </source>
</evidence>
<keyword evidence="7" id="KW-1185">Reference proteome</keyword>
<evidence type="ECO:0000256" key="4">
    <source>
        <dbReference type="ARBA" id="ARBA00023163"/>
    </source>
</evidence>
<dbReference type="Gene3D" id="1.10.10.10">
    <property type="entry name" value="Winged helix-like DNA-binding domain superfamily/Winged helix DNA-binding domain"/>
    <property type="match status" value="1"/>
</dbReference>
<dbReference type="STRING" id="446465.Bfae_29990"/>
<dbReference type="InterPro" id="IPR036390">
    <property type="entry name" value="WH_DNA-bd_sf"/>
</dbReference>
<keyword evidence="4" id="KW-0804">Transcription</keyword>
<dbReference type="KEGG" id="bfa:Bfae_29990"/>
<dbReference type="InterPro" id="IPR050950">
    <property type="entry name" value="HTH-type_LysR_regulators"/>
</dbReference>
<gene>
    <name evidence="6" type="ordered locus">Bfae_29990</name>
</gene>
<dbReference type="InterPro" id="IPR000847">
    <property type="entry name" value="LysR_HTH_N"/>
</dbReference>
<organism evidence="6 7">
    <name type="scientific">Brachybacterium faecium (strain ATCC 43885 / DSM 4810 / JCM 11609 / LMG 19847 / NBRC 14762 / NCIMB 9860 / 6-10)</name>
    <dbReference type="NCBI Taxonomy" id="446465"/>
    <lineage>
        <taxon>Bacteria</taxon>
        <taxon>Bacillati</taxon>
        <taxon>Actinomycetota</taxon>
        <taxon>Actinomycetes</taxon>
        <taxon>Micrococcales</taxon>
        <taxon>Dermabacteraceae</taxon>
        <taxon>Brachybacterium</taxon>
    </lineage>
</organism>
<dbReference type="InterPro" id="IPR005119">
    <property type="entry name" value="LysR_subst-bd"/>
</dbReference>
<evidence type="ECO:0000313" key="7">
    <source>
        <dbReference type="Proteomes" id="UP000001919"/>
    </source>
</evidence>
<dbReference type="PATRIC" id="fig|446465.5.peg.2965"/>
<comment type="similarity">
    <text evidence="1">Belongs to the LysR transcriptional regulatory family.</text>
</comment>
<dbReference type="EMBL" id="CP001643">
    <property type="protein sequence ID" value="ACU86760.1"/>
    <property type="molecule type" value="Genomic_DNA"/>
</dbReference>
<keyword evidence="3" id="KW-0238">DNA-binding</keyword>
<evidence type="ECO:0000313" key="6">
    <source>
        <dbReference type="EMBL" id="ACU86760.1"/>
    </source>
</evidence>
<dbReference type="AlphaFoldDB" id="C7MA90"/>
<dbReference type="PROSITE" id="PS50931">
    <property type="entry name" value="HTH_LYSR"/>
    <property type="match status" value="1"/>
</dbReference>
<dbReference type="Pfam" id="PF00126">
    <property type="entry name" value="HTH_1"/>
    <property type="match status" value="1"/>
</dbReference>
<dbReference type="eggNOG" id="COG0583">
    <property type="taxonomic scope" value="Bacteria"/>
</dbReference>
<dbReference type="PANTHER" id="PTHR30419">
    <property type="entry name" value="HTH-TYPE TRANSCRIPTIONAL REGULATOR YBHD"/>
    <property type="match status" value="1"/>
</dbReference>
<proteinExistence type="inferred from homology"/>
<feature type="domain" description="HTH lysR-type" evidence="5">
    <location>
        <begin position="13"/>
        <end position="70"/>
    </location>
</feature>
<dbReference type="Pfam" id="PF03466">
    <property type="entry name" value="LysR_substrate"/>
    <property type="match status" value="1"/>
</dbReference>
<accession>C7MA90</accession>
<dbReference type="PRINTS" id="PR00039">
    <property type="entry name" value="HTHLYSR"/>
</dbReference>
<dbReference type="OrthoDB" id="3636008at2"/>
<reference evidence="6 7" key="1">
    <citation type="journal article" date="2009" name="Stand. Genomic Sci.">
        <title>Complete genome sequence of Brachybacterium faecium type strain (Schefferle 6-10).</title>
        <authorList>
            <person name="Lapidus A."/>
            <person name="Pukall R."/>
            <person name="Labuttii K."/>
            <person name="Copeland A."/>
            <person name="Del Rio T.G."/>
            <person name="Nolan M."/>
            <person name="Chen F."/>
            <person name="Lucas S."/>
            <person name="Tice H."/>
            <person name="Cheng J.F."/>
            <person name="Bruce D."/>
            <person name="Goodwin L."/>
            <person name="Pitluck S."/>
            <person name="Rohde M."/>
            <person name="Goker M."/>
            <person name="Pati A."/>
            <person name="Ivanova N."/>
            <person name="Mavrommatis K."/>
            <person name="Chen A."/>
            <person name="Palaniappan K."/>
            <person name="D'haeseleer P."/>
            <person name="Chain P."/>
            <person name="Bristow J."/>
            <person name="Eisen J.A."/>
            <person name="Markowitz V."/>
            <person name="Hugenholtz P."/>
            <person name="Kyrpides N.C."/>
            <person name="Klenk H.P."/>
        </authorList>
    </citation>
    <scope>NUCLEOTIDE SEQUENCE [LARGE SCALE GENOMIC DNA]</scope>
    <source>
        <strain evidence="7">ATCC 43885 / DSM 4810 / JCM 11609 / LMG 19847 / NBRC 14762 / NCIMB 9860 / 6-10</strain>
    </source>
</reference>
<dbReference type="Proteomes" id="UP000001919">
    <property type="component" value="Chromosome"/>
</dbReference>
<name>C7MA90_BRAFD</name>
<protein>
    <submittedName>
        <fullName evidence="6">Transcriptional regulator</fullName>
    </submittedName>
</protein>
<dbReference type="SUPFAM" id="SSF53850">
    <property type="entry name" value="Periplasmic binding protein-like II"/>
    <property type="match status" value="1"/>
</dbReference>
<dbReference type="GO" id="GO:0003677">
    <property type="term" value="F:DNA binding"/>
    <property type="evidence" value="ECO:0007669"/>
    <property type="project" value="UniProtKB-KW"/>
</dbReference>
<dbReference type="CDD" id="cd05466">
    <property type="entry name" value="PBP2_LTTR_substrate"/>
    <property type="match status" value="1"/>
</dbReference>
<evidence type="ECO:0000256" key="3">
    <source>
        <dbReference type="ARBA" id="ARBA00023125"/>
    </source>
</evidence>
<keyword evidence="2" id="KW-0805">Transcription regulation</keyword>
<dbReference type="SUPFAM" id="SSF46785">
    <property type="entry name" value="Winged helix' DNA-binding domain"/>
    <property type="match status" value="1"/>
</dbReference>
<dbReference type="InterPro" id="IPR036388">
    <property type="entry name" value="WH-like_DNA-bd_sf"/>
</dbReference>
<dbReference type="GO" id="GO:0003700">
    <property type="term" value="F:DNA-binding transcription factor activity"/>
    <property type="evidence" value="ECO:0007669"/>
    <property type="project" value="InterPro"/>
</dbReference>
<evidence type="ECO:0000259" key="5">
    <source>
        <dbReference type="PROSITE" id="PS50931"/>
    </source>
</evidence>
<dbReference type="HOGENOM" id="CLU_039613_6_0_11"/>
<sequence length="309" mass="33250">MRPSPSRDPRPAPNLAQVEALIAIVDYGSFTAAAEVLRISQPSLSRRVRALEEALGTRLFLPVGRRRELTDTGRRIVAAGRRALGEMSSIEAMVASARELATGSLRVTGLPSLVSTVLTDLVGVFHREHPGVRIEISTVQDRDELLEAIRVGRADAAAGVIDRVPDDLAAMPLPSQEFAAVLPSAGPDSARHPDRSLTARDLSERTLVTLPPGASIRQLAESVYRSFAVEPARILTTTQRDSLVQLSVAVGGVTVVPDVLARTAPAVGGRRLPLHTPVQRAIGILHRQDRFQSPALRRFLDLARSHEGA</sequence>